<dbReference type="AlphaFoldDB" id="A0A6A3HXR9"/>
<gene>
    <name evidence="3" type="ORF">PR001_g26270</name>
</gene>
<feature type="region of interest" description="Disordered" evidence="1">
    <location>
        <begin position="1"/>
        <end position="72"/>
    </location>
</feature>
<dbReference type="PANTHER" id="PTHR33223:SF6">
    <property type="entry name" value="CCHC-TYPE DOMAIN-CONTAINING PROTEIN"/>
    <property type="match status" value="1"/>
</dbReference>
<name>A0A6A3HXR9_9STRA</name>
<protein>
    <recommendedName>
        <fullName evidence="2">Retrotransposon gag domain-containing protein</fullName>
    </recommendedName>
</protein>
<evidence type="ECO:0000259" key="2">
    <source>
        <dbReference type="Pfam" id="PF03732"/>
    </source>
</evidence>
<feature type="compositionally biased region" description="Basic and acidic residues" evidence="1">
    <location>
        <begin position="593"/>
        <end position="612"/>
    </location>
</feature>
<feature type="compositionally biased region" description="Acidic residues" evidence="1">
    <location>
        <begin position="44"/>
        <end position="66"/>
    </location>
</feature>
<dbReference type="Proteomes" id="UP000429607">
    <property type="component" value="Unassembled WGS sequence"/>
</dbReference>
<feature type="region of interest" description="Disordered" evidence="1">
    <location>
        <begin position="498"/>
        <end position="612"/>
    </location>
</feature>
<feature type="domain" description="Retrotransposon gag" evidence="2">
    <location>
        <begin position="374"/>
        <end position="446"/>
    </location>
</feature>
<evidence type="ECO:0000313" key="4">
    <source>
        <dbReference type="Proteomes" id="UP000429607"/>
    </source>
</evidence>
<proteinExistence type="predicted"/>
<organism evidence="3 4">
    <name type="scientific">Phytophthora rubi</name>
    <dbReference type="NCBI Taxonomy" id="129364"/>
    <lineage>
        <taxon>Eukaryota</taxon>
        <taxon>Sar</taxon>
        <taxon>Stramenopiles</taxon>
        <taxon>Oomycota</taxon>
        <taxon>Peronosporomycetes</taxon>
        <taxon>Peronosporales</taxon>
        <taxon>Peronosporaceae</taxon>
        <taxon>Phytophthora</taxon>
    </lineage>
</organism>
<accession>A0A6A3HXR9</accession>
<dbReference type="Pfam" id="PF03732">
    <property type="entry name" value="Retrotrans_gag"/>
    <property type="match status" value="1"/>
</dbReference>
<dbReference type="InterPro" id="IPR005162">
    <property type="entry name" value="Retrotrans_gag_dom"/>
</dbReference>
<feature type="compositionally biased region" description="Low complexity" evidence="1">
    <location>
        <begin position="548"/>
        <end position="565"/>
    </location>
</feature>
<dbReference type="PANTHER" id="PTHR33223">
    <property type="entry name" value="CCHC-TYPE DOMAIN-CONTAINING PROTEIN"/>
    <property type="match status" value="1"/>
</dbReference>
<dbReference type="EMBL" id="QXFV01003829">
    <property type="protein sequence ID" value="KAE8973575.1"/>
    <property type="molecule type" value="Genomic_DNA"/>
</dbReference>
<feature type="region of interest" description="Disordered" evidence="1">
    <location>
        <begin position="106"/>
        <end position="136"/>
    </location>
</feature>
<reference evidence="3 4" key="1">
    <citation type="submission" date="2018-09" db="EMBL/GenBank/DDBJ databases">
        <title>Genomic investigation of the strawberry pathogen Phytophthora fragariae indicates pathogenicity is determined by transcriptional variation in three key races.</title>
        <authorList>
            <person name="Adams T.M."/>
            <person name="Armitage A.D."/>
            <person name="Sobczyk M.K."/>
            <person name="Bates H.J."/>
            <person name="Dunwell J.M."/>
            <person name="Nellist C.F."/>
            <person name="Harrison R.J."/>
        </authorList>
    </citation>
    <scope>NUCLEOTIDE SEQUENCE [LARGE SCALE GENOMIC DNA]</scope>
    <source>
        <strain evidence="3 4">SCRP249</strain>
    </source>
</reference>
<evidence type="ECO:0000313" key="3">
    <source>
        <dbReference type="EMBL" id="KAE8973575.1"/>
    </source>
</evidence>
<comment type="caution">
    <text evidence="3">The sequence shown here is derived from an EMBL/GenBank/DDBJ whole genome shotgun (WGS) entry which is preliminary data.</text>
</comment>
<evidence type="ECO:0000256" key="1">
    <source>
        <dbReference type="SAM" id="MobiDB-lite"/>
    </source>
</evidence>
<feature type="compositionally biased region" description="Basic and acidic residues" evidence="1">
    <location>
        <begin position="505"/>
        <end position="528"/>
    </location>
</feature>
<feature type="compositionally biased region" description="Low complexity" evidence="1">
    <location>
        <begin position="1"/>
        <end position="28"/>
    </location>
</feature>
<sequence>MAKGSSPPSPGSPATAGGSPAGSPNSASERAVDVDANTARSVQFEDDDARGQGSDEEYEEKEEADDDVKSTAELLSEVDELSLQVNRMGIPRPVERNLVAELNASADGDDEEQGAAQGERPPLIPRATRNADTPSANKVLARLGEEMRTQSEWMMMFAPVAMAQSMCPVLGPELTQPVNSTSINQLIEDTVLLLRAMGFRCNNRPNSLILGGWTRRAGAEITRWKRRLRAEFGLERAPGSRQLIQDRSAKMLELIADPSKVPLPKTPETNRAAKAEKFRSTVGTPYFEDSHMQAPKKDRPRVTTVKDQIRRLSYDEDERDDTKYLKIRTHFSLDKIAEFDGKRYCSDASLQWLKRFIYEMKGTRMSQNSWCEPFSLSLGRAAKSWYRQLPKKTQQRWNLLNEAFLDYYCSQFDQSARTRYYSASRKENEPICDFLIRLNGYARTAKIQYEKGGADASDHVEQFLLNCGDDEVMDLLYPLQLADIQRVEQIINKKILGEKRKKQRDRMVSSRTRDTRRSDNSRRDRRVAVAETSVGDLYHGIDSRQPSRRNNALGSSSSAGSSSEYSDSESDQDQNYVDAGAGSERTSGPSNSAERRRDDRPSHRGDSGERPRYGPCAACGGANHSAHFCNRRCKFCKQVHDVGRCEMFQRFEKLTKFVRTSVDKSTVPADLQDIYEPKNLN</sequence>